<comment type="caution">
    <text evidence="1">The sequence shown here is derived from an EMBL/GenBank/DDBJ whole genome shotgun (WGS) entry which is preliminary data.</text>
</comment>
<reference evidence="1" key="1">
    <citation type="submission" date="2023-04" db="EMBL/GenBank/DDBJ databases">
        <title>Draft Genome sequencing of Naganishia species isolated from polar environments using Oxford Nanopore Technology.</title>
        <authorList>
            <person name="Leo P."/>
            <person name="Venkateswaran K."/>
        </authorList>
    </citation>
    <scope>NUCLEOTIDE SEQUENCE</scope>
    <source>
        <strain evidence="1">MNA-CCFEE 5423</strain>
    </source>
</reference>
<accession>A0ACC2VQ76</accession>
<protein>
    <submittedName>
        <fullName evidence="1">Uncharacterized protein</fullName>
    </submittedName>
</protein>
<gene>
    <name evidence="1" type="ORF">QFC21_003258</name>
</gene>
<organism evidence="1 2">
    <name type="scientific">Naganishia friedmannii</name>
    <dbReference type="NCBI Taxonomy" id="89922"/>
    <lineage>
        <taxon>Eukaryota</taxon>
        <taxon>Fungi</taxon>
        <taxon>Dikarya</taxon>
        <taxon>Basidiomycota</taxon>
        <taxon>Agaricomycotina</taxon>
        <taxon>Tremellomycetes</taxon>
        <taxon>Filobasidiales</taxon>
        <taxon>Filobasidiaceae</taxon>
        <taxon>Naganishia</taxon>
    </lineage>
</organism>
<dbReference type="EMBL" id="JASBWT010000010">
    <property type="protein sequence ID" value="KAJ9101040.1"/>
    <property type="molecule type" value="Genomic_DNA"/>
</dbReference>
<evidence type="ECO:0000313" key="2">
    <source>
        <dbReference type="Proteomes" id="UP001227268"/>
    </source>
</evidence>
<proteinExistence type="predicted"/>
<evidence type="ECO:0000313" key="1">
    <source>
        <dbReference type="EMBL" id="KAJ9101040.1"/>
    </source>
</evidence>
<name>A0ACC2VQ76_9TREE</name>
<dbReference type="Proteomes" id="UP001227268">
    <property type="component" value="Unassembled WGS sequence"/>
</dbReference>
<keyword evidence="2" id="KW-1185">Reference proteome</keyword>
<sequence length="255" mass="27643">MFGSAHTLRASVLLLGGIALLSGTIARVLPKVKRDNSSCGCYQLTNRGNTRFRYEHVIDFSALKTLDDVTTAGWGLSNGWQVGGVNPTTGQHSMANENNVKLIPGVGLTLTVPGGGYFEVEAKVTAVAGVVLGIFTMHGDPNNAPLGWQDEQDLEVPSSTITKANSFNAAGAQLTNFDPAEFFKNPLVPQHIPESLDLVLDFLVAYFNMPGSVPTRFKHQISLQWQHFGSFACHRVLDASLSIHHKCVDQCRPQI</sequence>